<dbReference type="Gramene" id="TVU08438">
    <property type="protein sequence ID" value="TVU08438"/>
    <property type="gene ID" value="EJB05_41842"/>
</dbReference>
<dbReference type="EMBL" id="RWGY01000039">
    <property type="protein sequence ID" value="TVU08438.1"/>
    <property type="molecule type" value="Genomic_DNA"/>
</dbReference>
<sequence>MAGALSRTAGLARRLGAQSHPLLGGVLGRRHSHTRRRVAEDIEAEAAGPSTAADGAAAADGSAMTRRLEEAIDGAMARMAEPDWAPFRPGTSYFAPPRPAGAARGLLALLSQGGGMELAPLRRGLSVDEVRAVASSRGYPCSTYFIDGHFPDEGESSKLDADQAQEE</sequence>
<name>A0A5J9TBR8_9POAL</name>
<gene>
    <name evidence="1" type="ORF">EJB05_41842</name>
</gene>
<dbReference type="PANTHER" id="PTHR33972:SF3">
    <property type="entry name" value="OS06G0661500 PROTEIN"/>
    <property type="match status" value="1"/>
</dbReference>
<dbReference type="PANTHER" id="PTHR33972">
    <property type="entry name" value="EXPRESSED PROTEIN"/>
    <property type="match status" value="1"/>
</dbReference>
<protein>
    <submittedName>
        <fullName evidence="1">Uncharacterized protein</fullName>
    </submittedName>
</protein>
<dbReference type="Proteomes" id="UP000324897">
    <property type="component" value="Chromosome 3"/>
</dbReference>
<proteinExistence type="predicted"/>
<dbReference type="OrthoDB" id="685816at2759"/>
<evidence type="ECO:0000313" key="2">
    <source>
        <dbReference type="Proteomes" id="UP000324897"/>
    </source>
</evidence>
<comment type="caution">
    <text evidence="1">The sequence shown here is derived from an EMBL/GenBank/DDBJ whole genome shotgun (WGS) entry which is preliminary data.</text>
</comment>
<reference evidence="1 2" key="1">
    <citation type="journal article" date="2019" name="Sci. Rep.">
        <title>A high-quality genome of Eragrostis curvula grass provides insights into Poaceae evolution and supports new strategies to enhance forage quality.</title>
        <authorList>
            <person name="Carballo J."/>
            <person name="Santos B.A.C.M."/>
            <person name="Zappacosta D."/>
            <person name="Garbus I."/>
            <person name="Selva J.P."/>
            <person name="Gallo C.A."/>
            <person name="Diaz A."/>
            <person name="Albertini E."/>
            <person name="Caccamo M."/>
            <person name="Echenique V."/>
        </authorList>
    </citation>
    <scope>NUCLEOTIDE SEQUENCE [LARGE SCALE GENOMIC DNA]</scope>
    <source>
        <strain evidence="2">cv. Victoria</strain>
        <tissue evidence="1">Leaf</tissue>
    </source>
</reference>
<dbReference type="AlphaFoldDB" id="A0A5J9TBR8"/>
<keyword evidence="2" id="KW-1185">Reference proteome</keyword>
<organism evidence="1 2">
    <name type="scientific">Eragrostis curvula</name>
    <name type="common">weeping love grass</name>
    <dbReference type="NCBI Taxonomy" id="38414"/>
    <lineage>
        <taxon>Eukaryota</taxon>
        <taxon>Viridiplantae</taxon>
        <taxon>Streptophyta</taxon>
        <taxon>Embryophyta</taxon>
        <taxon>Tracheophyta</taxon>
        <taxon>Spermatophyta</taxon>
        <taxon>Magnoliopsida</taxon>
        <taxon>Liliopsida</taxon>
        <taxon>Poales</taxon>
        <taxon>Poaceae</taxon>
        <taxon>PACMAD clade</taxon>
        <taxon>Chloridoideae</taxon>
        <taxon>Eragrostideae</taxon>
        <taxon>Eragrostidinae</taxon>
        <taxon>Eragrostis</taxon>
    </lineage>
</organism>
<evidence type="ECO:0000313" key="1">
    <source>
        <dbReference type="EMBL" id="TVU08438.1"/>
    </source>
</evidence>
<accession>A0A5J9TBR8</accession>